<keyword evidence="1" id="KW-0472">Membrane</keyword>
<keyword evidence="3" id="KW-1185">Reference proteome</keyword>
<organism evidence="2 3">
    <name type="scientific">Roseimicrobium gellanilyticum</name>
    <dbReference type="NCBI Taxonomy" id="748857"/>
    <lineage>
        <taxon>Bacteria</taxon>
        <taxon>Pseudomonadati</taxon>
        <taxon>Verrucomicrobiota</taxon>
        <taxon>Verrucomicrobiia</taxon>
        <taxon>Verrucomicrobiales</taxon>
        <taxon>Verrucomicrobiaceae</taxon>
        <taxon>Roseimicrobium</taxon>
    </lineage>
</organism>
<reference evidence="2 3" key="1">
    <citation type="submission" date="2018-06" db="EMBL/GenBank/DDBJ databases">
        <title>Genomic Encyclopedia of Type Strains, Phase IV (KMG-IV): sequencing the most valuable type-strain genomes for metagenomic binning, comparative biology and taxonomic classification.</title>
        <authorList>
            <person name="Goeker M."/>
        </authorList>
    </citation>
    <scope>NUCLEOTIDE SEQUENCE [LARGE SCALE GENOMIC DNA]</scope>
    <source>
        <strain evidence="2 3">DSM 25532</strain>
    </source>
</reference>
<dbReference type="RefSeq" id="WP_113960198.1">
    <property type="nucleotide sequence ID" value="NZ_QNRR01000008.1"/>
</dbReference>
<accession>A0A366HCY3</accession>
<keyword evidence="1" id="KW-1133">Transmembrane helix</keyword>
<keyword evidence="1" id="KW-0812">Transmembrane</keyword>
<evidence type="ECO:0000313" key="2">
    <source>
        <dbReference type="EMBL" id="RBP40322.1"/>
    </source>
</evidence>
<protein>
    <submittedName>
        <fullName evidence="2">Uncharacterized protein</fullName>
    </submittedName>
</protein>
<dbReference type="AlphaFoldDB" id="A0A366HCY3"/>
<dbReference type="Proteomes" id="UP000253426">
    <property type="component" value="Unassembled WGS sequence"/>
</dbReference>
<comment type="caution">
    <text evidence="2">The sequence shown here is derived from an EMBL/GenBank/DDBJ whole genome shotgun (WGS) entry which is preliminary data.</text>
</comment>
<evidence type="ECO:0000313" key="3">
    <source>
        <dbReference type="Proteomes" id="UP000253426"/>
    </source>
</evidence>
<proteinExistence type="predicted"/>
<feature type="transmembrane region" description="Helical" evidence="1">
    <location>
        <begin position="74"/>
        <end position="92"/>
    </location>
</feature>
<sequence>MQHKQYKTTAIVSIVIALLSLGLAVLFPQHRVVMAFVLGGWAIIPPVYFFFELHHAIGKNIPGEVDRIKASQEAAAKIWAGVAAALGFIFIADS</sequence>
<gene>
    <name evidence="2" type="ORF">DES53_10828</name>
</gene>
<feature type="transmembrane region" description="Helical" evidence="1">
    <location>
        <begin position="9"/>
        <end position="27"/>
    </location>
</feature>
<evidence type="ECO:0000256" key="1">
    <source>
        <dbReference type="SAM" id="Phobius"/>
    </source>
</evidence>
<name>A0A366HCY3_9BACT</name>
<feature type="transmembrane region" description="Helical" evidence="1">
    <location>
        <begin position="33"/>
        <end position="53"/>
    </location>
</feature>
<dbReference type="EMBL" id="QNRR01000008">
    <property type="protein sequence ID" value="RBP40322.1"/>
    <property type="molecule type" value="Genomic_DNA"/>
</dbReference>